<protein>
    <recommendedName>
        <fullName evidence="8">Cation efflux protein transmembrane domain-containing protein</fullName>
    </recommendedName>
</protein>
<dbReference type="OrthoDB" id="435980at2759"/>
<proteinExistence type="predicted"/>
<dbReference type="GO" id="GO:0008324">
    <property type="term" value="F:monoatomic cation transmembrane transporter activity"/>
    <property type="evidence" value="ECO:0007669"/>
    <property type="project" value="InterPro"/>
</dbReference>
<dbReference type="GO" id="GO:0030003">
    <property type="term" value="P:intracellular monoatomic cation homeostasis"/>
    <property type="evidence" value="ECO:0007669"/>
    <property type="project" value="UniProtKB-ARBA"/>
</dbReference>
<dbReference type="SUPFAM" id="SSF160240">
    <property type="entry name" value="Cation efflux protein cytoplasmic domain-like"/>
    <property type="match status" value="1"/>
</dbReference>
<evidence type="ECO:0000256" key="5">
    <source>
        <dbReference type="ARBA" id="ARBA00023136"/>
    </source>
</evidence>
<dbReference type="PANTHER" id="PTHR43840:SF15">
    <property type="entry name" value="MITOCHONDRIAL METAL TRANSPORTER 1-RELATED"/>
    <property type="match status" value="1"/>
</dbReference>
<dbReference type="AlphaFoldDB" id="A0A1X6NDM9"/>
<dbReference type="SUPFAM" id="SSF161111">
    <property type="entry name" value="Cation efflux protein transmembrane domain-like"/>
    <property type="match status" value="1"/>
</dbReference>
<dbReference type="GO" id="GO:0016020">
    <property type="term" value="C:membrane"/>
    <property type="evidence" value="ECO:0007669"/>
    <property type="project" value="UniProtKB-SubCell"/>
</dbReference>
<feature type="domain" description="Cation efflux protein transmembrane" evidence="8">
    <location>
        <begin position="85"/>
        <end position="315"/>
    </location>
</feature>
<evidence type="ECO:0000256" key="6">
    <source>
        <dbReference type="SAM" id="MobiDB-lite"/>
    </source>
</evidence>
<evidence type="ECO:0000256" key="2">
    <source>
        <dbReference type="ARBA" id="ARBA00022448"/>
    </source>
</evidence>
<evidence type="ECO:0000313" key="10">
    <source>
        <dbReference type="Proteomes" id="UP000194127"/>
    </source>
</evidence>
<dbReference type="InterPro" id="IPR058533">
    <property type="entry name" value="Cation_efflux_TM"/>
</dbReference>
<name>A0A1X6NDM9_9APHY</name>
<reference evidence="9 10" key="1">
    <citation type="submission" date="2017-04" db="EMBL/GenBank/DDBJ databases">
        <title>Genome Sequence of the Model Brown-Rot Fungus Postia placenta SB12.</title>
        <authorList>
            <consortium name="DOE Joint Genome Institute"/>
            <person name="Gaskell J."/>
            <person name="Kersten P."/>
            <person name="Larrondo L.F."/>
            <person name="Canessa P."/>
            <person name="Martinez D."/>
            <person name="Hibbett D."/>
            <person name="Schmoll M."/>
            <person name="Kubicek C.P."/>
            <person name="Martinez A.T."/>
            <person name="Yadav J."/>
            <person name="Master E."/>
            <person name="Magnuson J.K."/>
            <person name="James T."/>
            <person name="Yaver D."/>
            <person name="Berka R."/>
            <person name="Labutti K."/>
            <person name="Lipzen A."/>
            <person name="Aerts A."/>
            <person name="Barry K."/>
            <person name="Henrissat B."/>
            <person name="Blanchette R."/>
            <person name="Grigoriev I."/>
            <person name="Cullen D."/>
        </authorList>
    </citation>
    <scope>NUCLEOTIDE SEQUENCE [LARGE SCALE GENOMIC DNA]</scope>
    <source>
        <strain evidence="9 10">MAD-698-R-SB12</strain>
    </source>
</reference>
<organism evidence="9 10">
    <name type="scientific">Postia placenta MAD-698-R-SB12</name>
    <dbReference type="NCBI Taxonomy" id="670580"/>
    <lineage>
        <taxon>Eukaryota</taxon>
        <taxon>Fungi</taxon>
        <taxon>Dikarya</taxon>
        <taxon>Basidiomycota</taxon>
        <taxon>Agaricomycotina</taxon>
        <taxon>Agaricomycetes</taxon>
        <taxon>Polyporales</taxon>
        <taxon>Adustoporiaceae</taxon>
        <taxon>Rhodonia</taxon>
    </lineage>
</organism>
<evidence type="ECO:0000313" key="9">
    <source>
        <dbReference type="EMBL" id="OSX66602.1"/>
    </source>
</evidence>
<feature type="compositionally biased region" description="Basic and acidic residues" evidence="6">
    <location>
        <begin position="22"/>
        <end position="35"/>
    </location>
</feature>
<keyword evidence="3 7" id="KW-0812">Transmembrane</keyword>
<dbReference type="GeneID" id="36329081"/>
<dbReference type="STRING" id="670580.A0A1X6NDM9"/>
<comment type="subcellular location">
    <subcellularLocation>
        <location evidence="1">Membrane</location>
        <topology evidence="1">Multi-pass membrane protein</topology>
    </subcellularLocation>
</comment>
<accession>A0A1X6NDM9</accession>
<feature type="transmembrane region" description="Helical" evidence="7">
    <location>
        <begin position="291"/>
        <end position="313"/>
    </location>
</feature>
<dbReference type="Pfam" id="PF01545">
    <property type="entry name" value="Cation_efflux"/>
    <property type="match status" value="1"/>
</dbReference>
<keyword evidence="5 7" id="KW-0472">Membrane</keyword>
<dbReference type="InterPro" id="IPR036837">
    <property type="entry name" value="Cation_efflux_CTD_sf"/>
</dbReference>
<feature type="compositionally biased region" description="Low complexity" evidence="6">
    <location>
        <begin position="36"/>
        <end position="49"/>
    </location>
</feature>
<dbReference type="PANTHER" id="PTHR43840">
    <property type="entry name" value="MITOCHONDRIAL METAL TRANSPORTER 1-RELATED"/>
    <property type="match status" value="1"/>
</dbReference>
<evidence type="ECO:0000256" key="7">
    <source>
        <dbReference type="SAM" id="Phobius"/>
    </source>
</evidence>
<dbReference type="GO" id="GO:0098771">
    <property type="term" value="P:inorganic ion homeostasis"/>
    <property type="evidence" value="ECO:0007669"/>
    <property type="project" value="UniProtKB-ARBA"/>
</dbReference>
<dbReference type="EMBL" id="KZ110592">
    <property type="protein sequence ID" value="OSX66602.1"/>
    <property type="molecule type" value="Genomic_DNA"/>
</dbReference>
<dbReference type="RefSeq" id="XP_024343396.1">
    <property type="nucleotide sequence ID" value="XM_024484132.1"/>
</dbReference>
<evidence type="ECO:0000256" key="3">
    <source>
        <dbReference type="ARBA" id="ARBA00022692"/>
    </source>
</evidence>
<dbReference type="Gene3D" id="1.20.1510.10">
    <property type="entry name" value="Cation efflux protein transmembrane domain"/>
    <property type="match status" value="1"/>
</dbReference>
<feature type="transmembrane region" description="Helical" evidence="7">
    <location>
        <begin position="151"/>
        <end position="176"/>
    </location>
</feature>
<dbReference type="InterPro" id="IPR050291">
    <property type="entry name" value="CDF_Transporter"/>
</dbReference>
<dbReference type="InterPro" id="IPR027469">
    <property type="entry name" value="Cation_efflux_TMD_sf"/>
</dbReference>
<keyword evidence="10" id="KW-1185">Reference proteome</keyword>
<evidence type="ECO:0000256" key="4">
    <source>
        <dbReference type="ARBA" id="ARBA00022989"/>
    </source>
</evidence>
<keyword evidence="4 7" id="KW-1133">Transmembrane helix</keyword>
<gene>
    <name evidence="9" type="ORF">POSPLADRAFT_1131786</name>
</gene>
<evidence type="ECO:0000256" key="1">
    <source>
        <dbReference type="ARBA" id="ARBA00004141"/>
    </source>
</evidence>
<dbReference type="Gene3D" id="3.30.70.1350">
    <property type="entry name" value="Cation efflux protein, cytoplasmic domain"/>
    <property type="match status" value="1"/>
</dbReference>
<keyword evidence="2" id="KW-0813">Transport</keyword>
<evidence type="ECO:0000259" key="8">
    <source>
        <dbReference type="Pfam" id="PF01545"/>
    </source>
</evidence>
<dbReference type="Proteomes" id="UP000194127">
    <property type="component" value="Unassembled WGS sequence"/>
</dbReference>
<sequence>MDTLTARRAHSTQPQGKGKKPASHDHDHERSDHSTPGHSHSHSHSIFSSMGHTHGPDEGHGHDAEQIVEALQSGGFRDRGTRITLLGLFANIGLTVSKGAAGWYMNSASLLADAGHSLSDLLGDFVTLTCWKLSRRPPSARYPYGFGKFEVLGTTTVSLLLTAGALGIGVHSWALLMEALSQSAAALPSGVVHDVLETVTAAAHSVPVVVSEHAHAHAHAHALDPNAAWFAAVSVIGKEWLYRVTKRVADEERSPVLFANAIHHRSDAYSSLVALLAILGTWWFPHLPLDPIGGIIVSILIIKQGWGILAGALHQLTDGSVSPRTRAILAKALDPLLPSSDSAAARSHTPSRAQVENHTENLRAIRDLRAMRAGALMFVDLIAEVPRTLSIEEASDLEGKISRALKGARKEVAEVRVKFRPVDEEIVHRHEVHDQDHH</sequence>
<feature type="transmembrane region" description="Helical" evidence="7">
    <location>
        <begin position="268"/>
        <end position="285"/>
    </location>
</feature>
<feature type="region of interest" description="Disordered" evidence="6">
    <location>
        <begin position="1"/>
        <end position="61"/>
    </location>
</feature>
<feature type="transmembrane region" description="Helical" evidence="7">
    <location>
        <begin position="83"/>
        <end position="105"/>
    </location>
</feature>